<keyword evidence="2" id="KW-1185">Reference proteome</keyword>
<proteinExistence type="predicted"/>
<reference evidence="1 2" key="1">
    <citation type="journal article" date="2014" name="Nat. Commun.">
        <title>Klebsormidium flaccidum genome reveals primary factors for plant terrestrial adaptation.</title>
        <authorList>
            <person name="Hori K."/>
            <person name="Maruyama F."/>
            <person name="Fujisawa T."/>
            <person name="Togashi T."/>
            <person name="Yamamoto N."/>
            <person name="Seo M."/>
            <person name="Sato S."/>
            <person name="Yamada T."/>
            <person name="Mori H."/>
            <person name="Tajima N."/>
            <person name="Moriyama T."/>
            <person name="Ikeuchi M."/>
            <person name="Watanabe M."/>
            <person name="Wada H."/>
            <person name="Kobayashi K."/>
            <person name="Saito M."/>
            <person name="Masuda T."/>
            <person name="Sasaki-Sekimoto Y."/>
            <person name="Mashiguchi K."/>
            <person name="Awai K."/>
            <person name="Shimojima M."/>
            <person name="Masuda S."/>
            <person name="Iwai M."/>
            <person name="Nobusawa T."/>
            <person name="Narise T."/>
            <person name="Kondo S."/>
            <person name="Saito H."/>
            <person name="Sato R."/>
            <person name="Murakawa M."/>
            <person name="Ihara Y."/>
            <person name="Oshima-Yamada Y."/>
            <person name="Ohtaka K."/>
            <person name="Satoh M."/>
            <person name="Sonobe K."/>
            <person name="Ishii M."/>
            <person name="Ohtani R."/>
            <person name="Kanamori-Sato M."/>
            <person name="Honoki R."/>
            <person name="Miyazaki D."/>
            <person name="Mochizuki H."/>
            <person name="Umetsu J."/>
            <person name="Higashi K."/>
            <person name="Shibata D."/>
            <person name="Kamiya Y."/>
            <person name="Sato N."/>
            <person name="Nakamura Y."/>
            <person name="Tabata S."/>
            <person name="Ida S."/>
            <person name="Kurokawa K."/>
            <person name="Ohta H."/>
        </authorList>
    </citation>
    <scope>NUCLEOTIDE SEQUENCE [LARGE SCALE GENOMIC DNA]</scope>
    <source>
        <strain evidence="1 2">NIES-2285</strain>
    </source>
</reference>
<dbReference type="EMBL" id="DF238392">
    <property type="protein sequence ID" value="GAQ93326.1"/>
    <property type="molecule type" value="Genomic_DNA"/>
</dbReference>
<evidence type="ECO:0000313" key="2">
    <source>
        <dbReference type="Proteomes" id="UP000054558"/>
    </source>
</evidence>
<organism evidence="1 2">
    <name type="scientific">Klebsormidium nitens</name>
    <name type="common">Green alga</name>
    <name type="synonym">Ulothrix nitens</name>
    <dbReference type="NCBI Taxonomy" id="105231"/>
    <lineage>
        <taxon>Eukaryota</taxon>
        <taxon>Viridiplantae</taxon>
        <taxon>Streptophyta</taxon>
        <taxon>Klebsormidiophyceae</taxon>
        <taxon>Klebsormidiales</taxon>
        <taxon>Klebsormidiaceae</taxon>
        <taxon>Klebsormidium</taxon>
    </lineage>
</organism>
<accession>A0A1Y1IWP0</accession>
<protein>
    <submittedName>
        <fullName evidence="1">Uncharacterized protein</fullName>
    </submittedName>
</protein>
<dbReference type="Proteomes" id="UP000054558">
    <property type="component" value="Unassembled WGS sequence"/>
</dbReference>
<dbReference type="AlphaFoldDB" id="A0A1Y1IWP0"/>
<dbReference type="OMA" id="FAYEITY"/>
<evidence type="ECO:0000313" key="1">
    <source>
        <dbReference type="EMBL" id="GAQ93326.1"/>
    </source>
</evidence>
<sequence>GGVGGSGDTCATVLQSIASFAGLEESNGGVADIVHQAGGQGYDGQNPSFAPQLAHEDIENGVRVLSWAQQESHDQGQTSSLLTQTSIRDVGFAYEITYQWYNFGPQYVDFMDLPWSGFDAEVAPHTAEGNPDGSWSWTEHTDGFEYEPRDLTAGGGWVAFARDHDEDGLAVGI</sequence>
<feature type="non-terminal residue" evidence="1">
    <location>
        <position position="1"/>
    </location>
</feature>
<gene>
    <name evidence="1" type="ORF">KFL_014430010</name>
</gene>
<name>A0A1Y1IWP0_KLENI</name>